<name>A0ABY4PJM3_9LACO</name>
<evidence type="ECO:0000313" key="1">
    <source>
        <dbReference type="EMBL" id="UQS85840.1"/>
    </source>
</evidence>
<dbReference type="Proteomes" id="UP000831859">
    <property type="component" value="Plasmid p2unnamed"/>
</dbReference>
<organism evidence="1 2">
    <name type="scientific">Apilactobacillus apisilvae</name>
    <dbReference type="NCBI Taxonomy" id="2923364"/>
    <lineage>
        <taxon>Bacteria</taxon>
        <taxon>Bacillati</taxon>
        <taxon>Bacillota</taxon>
        <taxon>Bacilli</taxon>
        <taxon>Lactobacillales</taxon>
        <taxon>Lactobacillaceae</taxon>
        <taxon>Apilactobacillus</taxon>
    </lineage>
</organism>
<keyword evidence="1" id="KW-0614">Plasmid</keyword>
<geneLocation type="plasmid" evidence="1 2">
    <name>p2unnamed</name>
</geneLocation>
<keyword evidence="2" id="KW-1185">Reference proteome</keyword>
<reference evidence="1 2" key="1">
    <citation type="journal article" date="2022" name="Int. J. Syst. Evol. Microbiol.">
        <title>Apilactobacillus apisilvae sp. nov., Nicolia spurrieriana gen. nov. sp. nov., Bombilactobacillus folatiphilus sp. nov. and Bombilactobacillus thymidiniphilus sp. nov., four new lactic acid bacterial isolates from stingless bees Tetragonula carbonaria and Austroplebeia australis.</title>
        <authorList>
            <person name="Oliphant S.A."/>
            <person name="Watson-Haigh N.S."/>
            <person name="Sumby K.M."/>
            <person name="Gardner J."/>
            <person name="Groom S."/>
            <person name="Jiranek V."/>
        </authorList>
    </citation>
    <scope>NUCLEOTIDE SEQUENCE [LARGE SCALE GENOMIC DNA]</scope>
    <source>
        <strain evidence="1 2">SG5_A10</strain>
    </source>
</reference>
<dbReference type="RefSeq" id="WP_249511803.1">
    <property type="nucleotide sequence ID" value="NZ_CP093364.1"/>
</dbReference>
<sequence>MPSYRKNKHPTIIWDAEVEDVGNKKQFIEKVTISLCNCYGVSEFIIPTKIVNPHRKRQDLLHEILTLVLDKTKLKT</sequence>
<proteinExistence type="predicted"/>
<gene>
    <name evidence="1" type="ORF">MOO46_07825</name>
</gene>
<protein>
    <submittedName>
        <fullName evidence="1">Uncharacterized protein</fullName>
    </submittedName>
</protein>
<evidence type="ECO:0000313" key="2">
    <source>
        <dbReference type="Proteomes" id="UP000831859"/>
    </source>
</evidence>
<accession>A0ABY4PJM3</accession>
<dbReference type="EMBL" id="CP093364">
    <property type="protein sequence ID" value="UQS85840.1"/>
    <property type="molecule type" value="Genomic_DNA"/>
</dbReference>